<feature type="transmembrane region" description="Helical" evidence="5">
    <location>
        <begin position="32"/>
        <end position="55"/>
    </location>
</feature>
<comment type="subcellular location">
    <subcellularLocation>
        <location evidence="1">Membrane</location>
        <topology evidence="1">Multi-pass membrane protein</topology>
    </subcellularLocation>
</comment>
<evidence type="ECO:0000256" key="4">
    <source>
        <dbReference type="ARBA" id="ARBA00023136"/>
    </source>
</evidence>
<dbReference type="Pfam" id="PF13520">
    <property type="entry name" value="AA_permease_2"/>
    <property type="match status" value="1"/>
</dbReference>
<accession>A0A955LGM1</accession>
<evidence type="ECO:0000256" key="5">
    <source>
        <dbReference type="SAM" id="Phobius"/>
    </source>
</evidence>
<dbReference type="GO" id="GO:0016020">
    <property type="term" value="C:membrane"/>
    <property type="evidence" value="ECO:0007669"/>
    <property type="project" value="UniProtKB-SubCell"/>
</dbReference>
<dbReference type="InterPro" id="IPR002293">
    <property type="entry name" value="AA/rel_permease1"/>
</dbReference>
<name>A0A955LGM1_UNCKA</name>
<dbReference type="Gene3D" id="1.20.1740.10">
    <property type="entry name" value="Amino acid/polyamine transporter I"/>
    <property type="match status" value="1"/>
</dbReference>
<evidence type="ECO:0000256" key="3">
    <source>
        <dbReference type="ARBA" id="ARBA00022989"/>
    </source>
</evidence>
<reference evidence="6" key="1">
    <citation type="submission" date="2020-04" db="EMBL/GenBank/DDBJ databases">
        <authorList>
            <person name="Zhang T."/>
        </authorList>
    </citation>
    <scope>NUCLEOTIDE SEQUENCE</scope>
    <source>
        <strain evidence="6">HKST-UBA01</strain>
    </source>
</reference>
<dbReference type="GO" id="GO:0015171">
    <property type="term" value="F:amino acid transmembrane transporter activity"/>
    <property type="evidence" value="ECO:0007669"/>
    <property type="project" value="TreeGrafter"/>
</dbReference>
<dbReference type="PANTHER" id="PTHR43243:SF11">
    <property type="entry name" value="AMINO ACID PERMEASE_ SLC12A DOMAIN-CONTAINING PROTEIN"/>
    <property type="match status" value="1"/>
</dbReference>
<proteinExistence type="predicted"/>
<feature type="transmembrane region" description="Helical" evidence="5">
    <location>
        <begin position="274"/>
        <end position="302"/>
    </location>
</feature>
<feature type="transmembrane region" description="Helical" evidence="5">
    <location>
        <begin position="323"/>
        <end position="341"/>
    </location>
</feature>
<feature type="transmembrane region" description="Helical" evidence="5">
    <location>
        <begin position="191"/>
        <end position="209"/>
    </location>
</feature>
<dbReference type="Proteomes" id="UP000701698">
    <property type="component" value="Unassembled WGS sequence"/>
</dbReference>
<feature type="transmembrane region" description="Helical" evidence="5">
    <location>
        <begin position="119"/>
        <end position="138"/>
    </location>
</feature>
<evidence type="ECO:0000256" key="2">
    <source>
        <dbReference type="ARBA" id="ARBA00022692"/>
    </source>
</evidence>
<gene>
    <name evidence="6" type="ORF">KC571_01580</name>
</gene>
<evidence type="ECO:0000313" key="6">
    <source>
        <dbReference type="EMBL" id="MCA9390068.1"/>
    </source>
</evidence>
<reference evidence="6" key="2">
    <citation type="journal article" date="2021" name="Microbiome">
        <title>Successional dynamics and alternative stable states in a saline activated sludge microbial community over 9 years.</title>
        <authorList>
            <person name="Wang Y."/>
            <person name="Ye J."/>
            <person name="Ju F."/>
            <person name="Liu L."/>
            <person name="Boyd J.A."/>
            <person name="Deng Y."/>
            <person name="Parks D.H."/>
            <person name="Jiang X."/>
            <person name="Yin X."/>
            <person name="Woodcroft B.J."/>
            <person name="Tyson G.W."/>
            <person name="Hugenholtz P."/>
            <person name="Polz M.F."/>
            <person name="Zhang T."/>
        </authorList>
    </citation>
    <scope>NUCLEOTIDE SEQUENCE</scope>
    <source>
        <strain evidence="6">HKST-UBA01</strain>
    </source>
</reference>
<feature type="transmembrane region" description="Helical" evidence="5">
    <location>
        <begin position="383"/>
        <end position="406"/>
    </location>
</feature>
<comment type="caution">
    <text evidence="6">The sequence shown here is derived from an EMBL/GenBank/DDBJ whole genome shotgun (WGS) entry which is preliminary data.</text>
</comment>
<keyword evidence="2 5" id="KW-0812">Transmembrane</keyword>
<feature type="transmembrane region" description="Helical" evidence="5">
    <location>
        <begin position="418"/>
        <end position="443"/>
    </location>
</feature>
<dbReference type="AlphaFoldDB" id="A0A955LGM1"/>
<dbReference type="EMBL" id="JAGQKX010000027">
    <property type="protein sequence ID" value="MCA9390068.1"/>
    <property type="molecule type" value="Genomic_DNA"/>
</dbReference>
<protein>
    <submittedName>
        <fullName evidence="6">APC family permease</fullName>
    </submittedName>
</protein>
<dbReference type="PANTHER" id="PTHR43243">
    <property type="entry name" value="INNER MEMBRANE TRANSPORTER YGJI-RELATED"/>
    <property type="match status" value="1"/>
</dbReference>
<organism evidence="6 7">
    <name type="scientific">candidate division WWE3 bacterium</name>
    <dbReference type="NCBI Taxonomy" id="2053526"/>
    <lineage>
        <taxon>Bacteria</taxon>
        <taxon>Katanobacteria</taxon>
    </lineage>
</organism>
<feature type="transmembrane region" description="Helical" evidence="5">
    <location>
        <begin position="145"/>
        <end position="168"/>
    </location>
</feature>
<feature type="transmembrane region" description="Helical" evidence="5">
    <location>
        <begin position="347"/>
        <end position="371"/>
    </location>
</feature>
<keyword evidence="3 5" id="KW-1133">Transmembrane helix</keyword>
<feature type="transmembrane region" description="Helical" evidence="5">
    <location>
        <begin position="230"/>
        <end position="254"/>
    </location>
</feature>
<sequence>MKQHVHTKLNQFFATAICGNDILSSALYVSGIAIIFSGIYAPIVLLIVSIVLFLYKAVYTEVVEALPINGGAYNCLLNGTSKTLAAIAGVMTTLSYIATAVISAKIAIEYVHTLVEIPVIPATIVLLGIFGLIVISGIKDSAKVALGIFIFHILTLIAFLLVGVWFIATHGSIFSENVGQTVQIIADRGSIIRTIFLAFAASLLGVSGFESSANFVEEQQKGVFRKTLRNMLIGVAIFNPLIAFIILHTVPYGIVNAAKDFLLADAAGIIGGQVFQIVVVADAFLVLSGAVLTSFVGVSGLLSRMAADNCLPEFFSHKNDKDSYPRIIVGFFVLCSSILLITKGELLSLAGVYTIAFLGVMSLFALGNLILRETRTELKRTYYAPVPFIILAFLATTAGIVGNAIINPHNLLFFSYYFVPGMILVLIVIYQGSILHVLLRLLAQFPILNKQIHDRYVNSADGNFIAFVHNVDRLHSILDYVNRNENGWNITLIHCSEGEDETKFNEIKEALPMLQKAGVFPHFNINLVQKKMPFGPEAIDEVAEEYDINKNRIMIGSIHHHHPYDYEDLGGVRIIF</sequence>
<evidence type="ECO:0000313" key="7">
    <source>
        <dbReference type="Proteomes" id="UP000701698"/>
    </source>
</evidence>
<keyword evidence="4 5" id="KW-0472">Membrane</keyword>
<evidence type="ECO:0000256" key="1">
    <source>
        <dbReference type="ARBA" id="ARBA00004141"/>
    </source>
</evidence>
<feature type="transmembrane region" description="Helical" evidence="5">
    <location>
        <begin position="84"/>
        <end position="107"/>
    </location>
</feature>